<dbReference type="GO" id="GO:0004674">
    <property type="term" value="F:protein serine/threonine kinase activity"/>
    <property type="evidence" value="ECO:0007669"/>
    <property type="project" value="UniProtKB-KW"/>
</dbReference>
<dbReference type="GO" id="GO:0005524">
    <property type="term" value="F:ATP binding"/>
    <property type="evidence" value="ECO:0007669"/>
    <property type="project" value="UniProtKB-KW"/>
</dbReference>
<organism evidence="4 5">
    <name type="scientific">Streptomyces genisteinicus</name>
    <dbReference type="NCBI Taxonomy" id="2768068"/>
    <lineage>
        <taxon>Bacteria</taxon>
        <taxon>Bacillati</taxon>
        <taxon>Actinomycetota</taxon>
        <taxon>Actinomycetes</taxon>
        <taxon>Kitasatosporales</taxon>
        <taxon>Streptomycetaceae</taxon>
        <taxon>Streptomyces</taxon>
    </lineage>
</organism>
<keyword evidence="1" id="KW-0723">Serine/threonine-protein kinase</keyword>
<proteinExistence type="predicted"/>
<reference evidence="4 5" key="1">
    <citation type="submission" date="2020-08" db="EMBL/GenBank/DDBJ databases">
        <title>A novel species.</title>
        <authorList>
            <person name="Gao J."/>
        </authorList>
    </citation>
    <scope>NUCLEOTIDE SEQUENCE [LARGE SCALE GENOMIC DNA]</scope>
    <source>
        <strain evidence="4 5">CRPJ-33</strain>
    </source>
</reference>
<evidence type="ECO:0000259" key="3">
    <source>
        <dbReference type="Pfam" id="PF13581"/>
    </source>
</evidence>
<name>A0A7H0HWI4_9ACTN</name>
<dbReference type="EMBL" id="CP060825">
    <property type="protein sequence ID" value="QNP64900.1"/>
    <property type="molecule type" value="Genomic_DNA"/>
</dbReference>
<dbReference type="PANTHER" id="PTHR35526:SF3">
    <property type="entry name" value="ANTI-SIGMA-F FACTOR RSBW"/>
    <property type="match status" value="1"/>
</dbReference>
<dbReference type="Proteomes" id="UP000516230">
    <property type="component" value="Chromosome"/>
</dbReference>
<dbReference type="InterPro" id="IPR036890">
    <property type="entry name" value="HATPase_C_sf"/>
</dbReference>
<keyword evidence="5" id="KW-1185">Reference proteome</keyword>
<protein>
    <submittedName>
        <fullName evidence="4">ATP-binding protein</fullName>
    </submittedName>
</protein>
<keyword evidence="1" id="KW-0418">Kinase</keyword>
<feature type="region of interest" description="Disordered" evidence="2">
    <location>
        <begin position="119"/>
        <end position="154"/>
    </location>
</feature>
<dbReference type="CDD" id="cd16936">
    <property type="entry name" value="HATPase_RsbW-like"/>
    <property type="match status" value="1"/>
</dbReference>
<dbReference type="SUPFAM" id="SSF55874">
    <property type="entry name" value="ATPase domain of HSP90 chaperone/DNA topoisomerase II/histidine kinase"/>
    <property type="match status" value="1"/>
</dbReference>
<evidence type="ECO:0000256" key="2">
    <source>
        <dbReference type="SAM" id="MobiDB-lite"/>
    </source>
</evidence>
<dbReference type="InterPro" id="IPR003594">
    <property type="entry name" value="HATPase_dom"/>
</dbReference>
<dbReference type="RefSeq" id="WP_187741999.1">
    <property type="nucleotide sequence ID" value="NZ_CP060825.1"/>
</dbReference>
<sequence length="154" mass="16196">MRPPVSVLALDLLATPESVPAARRLLRAYGGDLQLCADELLTNVIRHVGHGTPVSLRVTCDRSRMRLEITDPDPRALPVLRSAAEDDEGGRGLALLDALSLRWGVEQGAGDKTVWCELPGPAGRGHEEDQGVGTSEEAVGSAGASMSGRYASGT</sequence>
<feature type="domain" description="Histidine kinase/HSP90-like ATPase" evidence="3">
    <location>
        <begin position="16"/>
        <end position="114"/>
    </location>
</feature>
<dbReference type="Gene3D" id="3.30.565.10">
    <property type="entry name" value="Histidine kinase-like ATPase, C-terminal domain"/>
    <property type="match status" value="1"/>
</dbReference>
<dbReference type="Pfam" id="PF13581">
    <property type="entry name" value="HATPase_c_2"/>
    <property type="match status" value="1"/>
</dbReference>
<keyword evidence="4" id="KW-0547">Nucleotide-binding</keyword>
<evidence type="ECO:0000313" key="5">
    <source>
        <dbReference type="Proteomes" id="UP000516230"/>
    </source>
</evidence>
<accession>A0A7H0HWI4</accession>
<dbReference type="KEGG" id="sgj:IAG43_19585"/>
<keyword evidence="4" id="KW-0067">ATP-binding</keyword>
<evidence type="ECO:0000313" key="4">
    <source>
        <dbReference type="EMBL" id="QNP64900.1"/>
    </source>
</evidence>
<keyword evidence="1" id="KW-0808">Transferase</keyword>
<dbReference type="InterPro" id="IPR050267">
    <property type="entry name" value="Anti-sigma-factor_SerPK"/>
</dbReference>
<dbReference type="AlphaFoldDB" id="A0A7H0HWI4"/>
<evidence type="ECO:0000256" key="1">
    <source>
        <dbReference type="ARBA" id="ARBA00022527"/>
    </source>
</evidence>
<gene>
    <name evidence="4" type="ORF">IAG43_19585</name>
</gene>
<dbReference type="PANTHER" id="PTHR35526">
    <property type="entry name" value="ANTI-SIGMA-F FACTOR RSBW-RELATED"/>
    <property type="match status" value="1"/>
</dbReference>